<dbReference type="OrthoDB" id="407442at2759"/>
<dbReference type="Proteomes" id="UP000654075">
    <property type="component" value="Unassembled WGS sequence"/>
</dbReference>
<dbReference type="AlphaFoldDB" id="A0A813DM80"/>
<accession>A0A813DM80</accession>
<gene>
    <name evidence="1" type="ORF">PGLA1383_LOCUS7779</name>
</gene>
<sequence>SATLCRCICGTGKKDQFELQRTFGSNGTEFNLEVSDEVDDAAFRPPPLALGRLTFSTLQQPLRGSPIREGTLWYLSAEDQVDPVDFALYVNGFSFKHEGVEAAISLSPFVLVRNCKFQSGYTACLADVKIFKISLFAHSACYYFGVRGEDDRWAEEERSRWVLDVSRAVRLVTQSLFPPFRISCDPLQAVVSTSLRLMAGYMVHHDDSASASVLYCELQANQEDLAKLVLYENECCQQVVGEIYLSEGALCSEKIGINCSCFSVE</sequence>
<organism evidence="1 2">
    <name type="scientific">Polarella glacialis</name>
    <name type="common">Dinoflagellate</name>
    <dbReference type="NCBI Taxonomy" id="89957"/>
    <lineage>
        <taxon>Eukaryota</taxon>
        <taxon>Sar</taxon>
        <taxon>Alveolata</taxon>
        <taxon>Dinophyceae</taxon>
        <taxon>Suessiales</taxon>
        <taxon>Suessiaceae</taxon>
        <taxon>Polarella</taxon>
    </lineage>
</organism>
<feature type="non-terminal residue" evidence="1">
    <location>
        <position position="1"/>
    </location>
</feature>
<evidence type="ECO:0000313" key="2">
    <source>
        <dbReference type="Proteomes" id="UP000654075"/>
    </source>
</evidence>
<name>A0A813DM80_POLGL</name>
<keyword evidence="2" id="KW-1185">Reference proteome</keyword>
<dbReference type="EMBL" id="CAJNNV010003433">
    <property type="protein sequence ID" value="CAE8589001.1"/>
    <property type="molecule type" value="Genomic_DNA"/>
</dbReference>
<proteinExistence type="predicted"/>
<protein>
    <submittedName>
        <fullName evidence="1">Uncharacterized protein</fullName>
    </submittedName>
</protein>
<evidence type="ECO:0000313" key="1">
    <source>
        <dbReference type="EMBL" id="CAE8589001.1"/>
    </source>
</evidence>
<reference evidence="1" key="1">
    <citation type="submission" date="2021-02" db="EMBL/GenBank/DDBJ databases">
        <authorList>
            <person name="Dougan E. K."/>
            <person name="Rhodes N."/>
            <person name="Thang M."/>
            <person name="Chan C."/>
        </authorList>
    </citation>
    <scope>NUCLEOTIDE SEQUENCE</scope>
</reference>
<comment type="caution">
    <text evidence="1">The sequence shown here is derived from an EMBL/GenBank/DDBJ whole genome shotgun (WGS) entry which is preliminary data.</text>
</comment>
<feature type="non-terminal residue" evidence="1">
    <location>
        <position position="265"/>
    </location>
</feature>